<evidence type="ECO:0000313" key="1">
    <source>
        <dbReference type="EMBL" id="KAI3784965.1"/>
    </source>
</evidence>
<proteinExistence type="predicted"/>
<evidence type="ECO:0000313" key="2">
    <source>
        <dbReference type="Proteomes" id="UP001056120"/>
    </source>
</evidence>
<sequence length="147" mass="17120">MHVFGTFWWWRERRCGWCGRDKKEEEERFKEFDFGSDDTDVPLPLTVASRICYHVLGLVHEIWTPIPRAMKDYIATPKPNGYQSLHTTVIPFLYESMFRLEVQNRTEEMNLIAERGIAAHYSGKVIVNGLVGHTVIDDRNLRGTYSG</sequence>
<reference evidence="2" key="1">
    <citation type="journal article" date="2022" name="Mol. Ecol. Resour.">
        <title>The genomes of chicory, endive, great burdock and yacon provide insights into Asteraceae palaeo-polyploidization history and plant inulin production.</title>
        <authorList>
            <person name="Fan W."/>
            <person name="Wang S."/>
            <person name="Wang H."/>
            <person name="Wang A."/>
            <person name="Jiang F."/>
            <person name="Liu H."/>
            <person name="Zhao H."/>
            <person name="Xu D."/>
            <person name="Zhang Y."/>
        </authorList>
    </citation>
    <scope>NUCLEOTIDE SEQUENCE [LARGE SCALE GENOMIC DNA]</scope>
    <source>
        <strain evidence="2">cv. Yunnan</strain>
    </source>
</reference>
<keyword evidence="2" id="KW-1185">Reference proteome</keyword>
<gene>
    <name evidence="1" type="ORF">L1987_44073</name>
</gene>
<name>A0ACB9GNA6_9ASTR</name>
<organism evidence="1 2">
    <name type="scientific">Smallanthus sonchifolius</name>
    <dbReference type="NCBI Taxonomy" id="185202"/>
    <lineage>
        <taxon>Eukaryota</taxon>
        <taxon>Viridiplantae</taxon>
        <taxon>Streptophyta</taxon>
        <taxon>Embryophyta</taxon>
        <taxon>Tracheophyta</taxon>
        <taxon>Spermatophyta</taxon>
        <taxon>Magnoliopsida</taxon>
        <taxon>eudicotyledons</taxon>
        <taxon>Gunneridae</taxon>
        <taxon>Pentapetalae</taxon>
        <taxon>asterids</taxon>
        <taxon>campanulids</taxon>
        <taxon>Asterales</taxon>
        <taxon>Asteraceae</taxon>
        <taxon>Asteroideae</taxon>
        <taxon>Heliantheae alliance</taxon>
        <taxon>Millerieae</taxon>
        <taxon>Smallanthus</taxon>
    </lineage>
</organism>
<dbReference type="Proteomes" id="UP001056120">
    <property type="component" value="Linkage Group LG14"/>
</dbReference>
<accession>A0ACB9GNA6</accession>
<dbReference type="EMBL" id="CM042031">
    <property type="protein sequence ID" value="KAI3784965.1"/>
    <property type="molecule type" value="Genomic_DNA"/>
</dbReference>
<protein>
    <submittedName>
        <fullName evidence="1">Uncharacterized protein</fullName>
    </submittedName>
</protein>
<comment type="caution">
    <text evidence="1">The sequence shown here is derived from an EMBL/GenBank/DDBJ whole genome shotgun (WGS) entry which is preliminary data.</text>
</comment>
<reference evidence="1 2" key="2">
    <citation type="journal article" date="2022" name="Mol. Ecol. Resour.">
        <title>The genomes of chicory, endive, great burdock and yacon provide insights into Asteraceae paleo-polyploidization history and plant inulin production.</title>
        <authorList>
            <person name="Fan W."/>
            <person name="Wang S."/>
            <person name="Wang H."/>
            <person name="Wang A."/>
            <person name="Jiang F."/>
            <person name="Liu H."/>
            <person name="Zhao H."/>
            <person name="Xu D."/>
            <person name="Zhang Y."/>
        </authorList>
    </citation>
    <scope>NUCLEOTIDE SEQUENCE [LARGE SCALE GENOMIC DNA]</scope>
    <source>
        <strain evidence="2">cv. Yunnan</strain>
        <tissue evidence="1">Leaves</tissue>
    </source>
</reference>